<dbReference type="PANTHER" id="PTHR42928">
    <property type="entry name" value="TRICARBOXYLATE-BINDING PROTEIN"/>
    <property type="match status" value="1"/>
</dbReference>
<dbReference type="Gene3D" id="3.40.190.150">
    <property type="entry name" value="Bordetella uptake gene, domain 1"/>
    <property type="match status" value="1"/>
</dbReference>
<evidence type="ECO:0000256" key="2">
    <source>
        <dbReference type="SAM" id="SignalP"/>
    </source>
</evidence>
<evidence type="ECO:0000313" key="4">
    <source>
        <dbReference type="Proteomes" id="UP001501671"/>
    </source>
</evidence>
<sequence length="336" mass="34403">MEKALGMEAGHRARTAARLAAAIVLAGISVAAGAQAQQPYPAGPVTLVTPFTPGSGSDATARAAASTLGPVLGQTVVVQNVAGAGGAIGARQVAKAAPDGYTLLLASISFSVIPSLMKVGFDPVKDFRPVTMLGLQPFVLVVPESLPANSVSELVALAKARPGKFNYASAGVGSIGHLQWELLKTERGIDLVHVPYKGTPETVVGMLAGEVQMSLVSLPAAMPQIKAGKLKALGVTGDKRAPELPSVPTMAEAGFPSLGDSVWYAILAPAGTPQAVVDKLNAAFGRTLRDPETISRLAAVGTDATTSSPQEAADYVRAQVAKWGKVVSDAKIRVEN</sequence>
<comment type="caution">
    <text evidence="3">The sequence shown here is derived from an EMBL/GenBank/DDBJ whole genome shotgun (WGS) entry which is preliminary data.</text>
</comment>
<dbReference type="Pfam" id="PF03401">
    <property type="entry name" value="TctC"/>
    <property type="match status" value="1"/>
</dbReference>
<dbReference type="InterPro" id="IPR005064">
    <property type="entry name" value="BUG"/>
</dbReference>
<evidence type="ECO:0000256" key="1">
    <source>
        <dbReference type="ARBA" id="ARBA00006987"/>
    </source>
</evidence>
<gene>
    <name evidence="3" type="ORF">GCM10023144_15110</name>
</gene>
<dbReference type="PANTHER" id="PTHR42928:SF5">
    <property type="entry name" value="BLR1237 PROTEIN"/>
    <property type="match status" value="1"/>
</dbReference>
<dbReference type="Proteomes" id="UP001501671">
    <property type="component" value="Unassembled WGS sequence"/>
</dbReference>
<name>A0ABP8GRB9_9BURK</name>
<reference evidence="4" key="1">
    <citation type="journal article" date="2019" name="Int. J. Syst. Evol. Microbiol.">
        <title>The Global Catalogue of Microorganisms (GCM) 10K type strain sequencing project: providing services to taxonomists for standard genome sequencing and annotation.</title>
        <authorList>
            <consortium name="The Broad Institute Genomics Platform"/>
            <consortium name="The Broad Institute Genome Sequencing Center for Infectious Disease"/>
            <person name="Wu L."/>
            <person name="Ma J."/>
        </authorList>
    </citation>
    <scope>NUCLEOTIDE SEQUENCE [LARGE SCALE GENOMIC DNA]</scope>
    <source>
        <strain evidence="4">JCM 17666</strain>
    </source>
</reference>
<proteinExistence type="inferred from homology"/>
<dbReference type="Gene3D" id="3.40.190.10">
    <property type="entry name" value="Periplasmic binding protein-like II"/>
    <property type="match status" value="1"/>
</dbReference>
<dbReference type="CDD" id="cd13578">
    <property type="entry name" value="PBP2_Bug27"/>
    <property type="match status" value="1"/>
</dbReference>
<comment type="similarity">
    <text evidence="1">Belongs to the UPF0065 (bug) family.</text>
</comment>
<keyword evidence="2" id="KW-0732">Signal</keyword>
<accession>A0ABP8GRB9</accession>
<dbReference type="InterPro" id="IPR042100">
    <property type="entry name" value="Bug_dom1"/>
</dbReference>
<dbReference type="RefSeq" id="WP_345247938.1">
    <property type="nucleotide sequence ID" value="NZ_BAABFO010000006.1"/>
</dbReference>
<organism evidence="3 4">
    <name type="scientific">Pigmentiphaga soli</name>
    <dbReference type="NCBI Taxonomy" id="1007095"/>
    <lineage>
        <taxon>Bacteria</taxon>
        <taxon>Pseudomonadati</taxon>
        <taxon>Pseudomonadota</taxon>
        <taxon>Betaproteobacteria</taxon>
        <taxon>Burkholderiales</taxon>
        <taxon>Alcaligenaceae</taxon>
        <taxon>Pigmentiphaga</taxon>
    </lineage>
</organism>
<feature type="chain" id="PRO_5046298412" evidence="2">
    <location>
        <begin position="37"/>
        <end position="336"/>
    </location>
</feature>
<feature type="signal peptide" evidence="2">
    <location>
        <begin position="1"/>
        <end position="36"/>
    </location>
</feature>
<dbReference type="PIRSF" id="PIRSF017082">
    <property type="entry name" value="YflP"/>
    <property type="match status" value="1"/>
</dbReference>
<keyword evidence="4" id="KW-1185">Reference proteome</keyword>
<protein>
    <submittedName>
        <fullName evidence="3">Tripartite tricarboxylate transporter substrate binding protein</fullName>
    </submittedName>
</protein>
<dbReference type="EMBL" id="BAABFO010000006">
    <property type="protein sequence ID" value="GAA4328878.1"/>
    <property type="molecule type" value="Genomic_DNA"/>
</dbReference>
<evidence type="ECO:0000313" key="3">
    <source>
        <dbReference type="EMBL" id="GAA4328878.1"/>
    </source>
</evidence>
<dbReference type="SUPFAM" id="SSF53850">
    <property type="entry name" value="Periplasmic binding protein-like II"/>
    <property type="match status" value="1"/>
</dbReference>